<dbReference type="EMBL" id="KQ964274">
    <property type="protein sequence ID" value="KXJ85829.1"/>
    <property type="molecule type" value="Genomic_DNA"/>
</dbReference>
<dbReference type="STRING" id="196109.A0A136IMG0"/>
<feature type="transmembrane region" description="Helical" evidence="1">
    <location>
        <begin position="21"/>
        <end position="43"/>
    </location>
</feature>
<feature type="domain" description="HPP transmembrane region" evidence="2">
    <location>
        <begin position="20"/>
        <end position="186"/>
    </location>
</feature>
<gene>
    <name evidence="3" type="ORF">Micbo1qcDRAFT_101984</name>
</gene>
<proteinExistence type="predicted"/>
<reference evidence="4" key="1">
    <citation type="submission" date="2016-02" db="EMBL/GenBank/DDBJ databases">
        <title>Draft genome sequence of Microdochium bolleyi, a fungal endophyte of beachgrass.</title>
        <authorList>
            <consortium name="DOE Joint Genome Institute"/>
            <person name="David A.S."/>
            <person name="May G."/>
            <person name="Haridas S."/>
            <person name="Lim J."/>
            <person name="Wang M."/>
            <person name="Labutti K."/>
            <person name="Lipzen A."/>
            <person name="Barry K."/>
            <person name="Grigoriev I.V."/>
        </authorList>
    </citation>
    <scope>NUCLEOTIDE SEQUENCE [LARGE SCALE GENOMIC DNA]</scope>
    <source>
        <strain evidence="4">J235TASD1</strain>
    </source>
</reference>
<dbReference type="PANTHER" id="PTHR33741">
    <property type="entry name" value="TRANSMEMBRANE PROTEIN DDB_G0269096-RELATED"/>
    <property type="match status" value="1"/>
</dbReference>
<feature type="transmembrane region" description="Helical" evidence="1">
    <location>
        <begin position="81"/>
        <end position="101"/>
    </location>
</feature>
<accession>A0A136IMG0</accession>
<feature type="non-terminal residue" evidence="3">
    <location>
        <position position="1"/>
    </location>
</feature>
<organism evidence="3 4">
    <name type="scientific">Microdochium bolleyi</name>
    <dbReference type="NCBI Taxonomy" id="196109"/>
    <lineage>
        <taxon>Eukaryota</taxon>
        <taxon>Fungi</taxon>
        <taxon>Dikarya</taxon>
        <taxon>Ascomycota</taxon>
        <taxon>Pezizomycotina</taxon>
        <taxon>Sordariomycetes</taxon>
        <taxon>Xylariomycetidae</taxon>
        <taxon>Xylariales</taxon>
        <taxon>Microdochiaceae</taxon>
        <taxon>Microdochium</taxon>
    </lineage>
</organism>
<protein>
    <submittedName>
        <fullName evidence="3">HPP family-domain-containing protein</fullName>
    </submittedName>
</protein>
<keyword evidence="4" id="KW-1185">Reference proteome</keyword>
<dbReference type="Proteomes" id="UP000070501">
    <property type="component" value="Unassembled WGS sequence"/>
</dbReference>
<keyword evidence="1" id="KW-1133">Transmembrane helix</keyword>
<evidence type="ECO:0000256" key="1">
    <source>
        <dbReference type="SAM" id="Phobius"/>
    </source>
</evidence>
<evidence type="ECO:0000259" key="2">
    <source>
        <dbReference type="Pfam" id="PF04982"/>
    </source>
</evidence>
<dbReference type="PANTHER" id="PTHR33741:SF5">
    <property type="entry name" value="TRANSMEMBRANE PROTEIN DDB_G0269096-RELATED"/>
    <property type="match status" value="1"/>
</dbReference>
<dbReference type="Pfam" id="PF04982">
    <property type="entry name" value="TM_HPP"/>
    <property type="match status" value="1"/>
</dbReference>
<evidence type="ECO:0000313" key="3">
    <source>
        <dbReference type="EMBL" id="KXJ85829.1"/>
    </source>
</evidence>
<feature type="non-terminal residue" evidence="3">
    <location>
        <position position="195"/>
    </location>
</feature>
<keyword evidence="1" id="KW-0472">Membrane</keyword>
<evidence type="ECO:0000313" key="4">
    <source>
        <dbReference type="Proteomes" id="UP000070501"/>
    </source>
</evidence>
<dbReference type="InterPro" id="IPR058581">
    <property type="entry name" value="TM_HPP"/>
</dbReference>
<keyword evidence="1" id="KW-0812">Transmembrane</keyword>
<sequence>SGTPEWLKRWGGMHSMGPPPTYALYLWPFVGGFCALAVVQAVFGHSWYFIVRGSPALVTSYGASVVLCFDKIESPLAQPPALIGGHFISGLIGIIISKILYGSSTLEDGAYNEYTWLGASFATAFAIIAMQLTRTTHPPAGATALLPILDKTVNKLSWYFLPILLLTSTLVLAIALLVNNIQRRYPAFWLVPSRP</sequence>
<dbReference type="InterPro" id="IPR007065">
    <property type="entry name" value="HPP"/>
</dbReference>
<feature type="transmembrane region" description="Helical" evidence="1">
    <location>
        <begin position="156"/>
        <end position="178"/>
    </location>
</feature>
<dbReference type="InParanoid" id="A0A136IMG0"/>
<name>A0A136IMG0_9PEZI</name>
<dbReference type="AlphaFoldDB" id="A0A136IMG0"/>
<dbReference type="OrthoDB" id="2016548at2759"/>